<dbReference type="Gene3D" id="3.90.550.10">
    <property type="entry name" value="Spore Coat Polysaccharide Biosynthesis Protein SpsA, Chain A"/>
    <property type="match status" value="1"/>
</dbReference>
<protein>
    <submittedName>
        <fullName evidence="1">Succinoglycan biosynthesis protein ExoM</fullName>
    </submittedName>
</protein>
<dbReference type="InterPro" id="IPR029044">
    <property type="entry name" value="Nucleotide-diphossugar_trans"/>
</dbReference>
<gene>
    <name evidence="1" type="ORF">SAMN05421665_0449</name>
</gene>
<proteinExistence type="predicted"/>
<keyword evidence="2" id="KW-1185">Reference proteome</keyword>
<name>A0A1R3WJQ8_9RHOB</name>
<sequence length="328" mass="37373">MSETEHAALPSKKLRIGLGVITHRRMNGLLRLLESFRQMKVPADVACTVLIAENDDAPTLDAHIAALQAAVPFEVQLDFEKTRGIPFARNKVLDMALAGNFDFLTFVDDDQIVDRFWLVMLFSSMQARELDLVGGPNLFIQDPEATLPWQNRLVLQDYKRSKRYINSYRSSLVLTDSECEIPIYTNNWMLRMSKLRELGVRFDADYAISGGSDTKFYHDSCQAGAVTGWASDAHVSEIWPASRLTFRYLYKRTRDQRSTTLLRAQEEPALPRALLFLCLKCYKAFGLLLRSPFNNFRTLPVAIRRVAEGVGTVRAARRLKSQLYRPSD</sequence>
<reference evidence="2" key="1">
    <citation type="submission" date="2017-01" db="EMBL/GenBank/DDBJ databases">
        <authorList>
            <person name="Varghese N."/>
            <person name="Submissions S."/>
        </authorList>
    </citation>
    <scope>NUCLEOTIDE SEQUENCE [LARGE SCALE GENOMIC DNA]</scope>
    <source>
        <strain evidence="2">DSM 29591</strain>
    </source>
</reference>
<dbReference type="Proteomes" id="UP000186997">
    <property type="component" value="Unassembled WGS sequence"/>
</dbReference>
<dbReference type="STRING" id="287098.SAMN05421665_0449"/>
<dbReference type="RefSeq" id="WP_076658187.1">
    <property type="nucleotide sequence ID" value="NZ_FTPR01000001.1"/>
</dbReference>
<evidence type="ECO:0000313" key="2">
    <source>
        <dbReference type="Proteomes" id="UP000186997"/>
    </source>
</evidence>
<dbReference type="CDD" id="cd00761">
    <property type="entry name" value="Glyco_tranf_GTA_type"/>
    <property type="match status" value="1"/>
</dbReference>
<dbReference type="OrthoDB" id="6116224at2"/>
<evidence type="ECO:0000313" key="1">
    <source>
        <dbReference type="EMBL" id="SIT76853.1"/>
    </source>
</evidence>
<dbReference type="AlphaFoldDB" id="A0A1R3WJQ8"/>
<dbReference type="EMBL" id="FTPR01000001">
    <property type="protein sequence ID" value="SIT76853.1"/>
    <property type="molecule type" value="Genomic_DNA"/>
</dbReference>
<accession>A0A1R3WJQ8</accession>
<dbReference type="SUPFAM" id="SSF53448">
    <property type="entry name" value="Nucleotide-diphospho-sugar transferases"/>
    <property type="match status" value="1"/>
</dbReference>
<organism evidence="1 2">
    <name type="scientific">Yoonia rosea</name>
    <dbReference type="NCBI Taxonomy" id="287098"/>
    <lineage>
        <taxon>Bacteria</taxon>
        <taxon>Pseudomonadati</taxon>
        <taxon>Pseudomonadota</taxon>
        <taxon>Alphaproteobacteria</taxon>
        <taxon>Rhodobacterales</taxon>
        <taxon>Paracoccaceae</taxon>
        <taxon>Yoonia</taxon>
    </lineage>
</organism>